<name>A0A7T8ERF1_9CAUD</name>
<evidence type="ECO:0000313" key="2">
    <source>
        <dbReference type="EMBL" id="QQO91718.1"/>
    </source>
</evidence>
<dbReference type="CDD" id="cd07379">
    <property type="entry name" value="MPP_239FB"/>
    <property type="match status" value="1"/>
</dbReference>
<dbReference type="Proteomes" id="UP000595566">
    <property type="component" value="Segment"/>
</dbReference>
<dbReference type="InterPro" id="IPR029052">
    <property type="entry name" value="Metallo-depent_PP-like"/>
</dbReference>
<dbReference type="GO" id="GO:0016787">
    <property type="term" value="F:hydrolase activity"/>
    <property type="evidence" value="ECO:0007669"/>
    <property type="project" value="InterPro"/>
</dbReference>
<organism evidence="2 3">
    <name type="scientific">Flavobacterium phage vB_FspM_immuto_2-6A</name>
    <dbReference type="NCBI Taxonomy" id="2801477"/>
    <lineage>
        <taxon>Viruses</taxon>
        <taxon>Duplodnaviria</taxon>
        <taxon>Heunggongvirae</taxon>
        <taxon>Uroviricota</taxon>
        <taxon>Caudoviricetes</taxon>
        <taxon>Immutovirus</taxon>
        <taxon>Immutovirus immuto</taxon>
    </lineage>
</organism>
<feature type="domain" description="Calcineurin-like phosphoesterase" evidence="1">
    <location>
        <begin position="1"/>
        <end position="190"/>
    </location>
</feature>
<keyword evidence="3" id="KW-1185">Reference proteome</keyword>
<evidence type="ECO:0000259" key="1">
    <source>
        <dbReference type="Pfam" id="PF00149"/>
    </source>
</evidence>
<dbReference type="SUPFAM" id="SSF56300">
    <property type="entry name" value="Metallo-dependent phosphatases"/>
    <property type="match status" value="1"/>
</dbReference>
<protein>
    <submittedName>
        <fullName evidence="2">Phosphoesterase</fullName>
    </submittedName>
</protein>
<dbReference type="EMBL" id="MW353175">
    <property type="protein sequence ID" value="QQO91718.1"/>
    <property type="molecule type" value="Genomic_DNA"/>
</dbReference>
<sequence length="233" mass="27217">MKITFISDTHTRQGQIPYTDLPGGDLLIHAGDIMNSGYNKNDIFDFLHWYDSIPGYDKKVFIAGNHDRMFENDPEEVKEILKQYPNIIYLQDESYEIYDLETDRSIKLYGSPWQPEFYSWAFNLQRNSLQLSGKWEAIPDDTDILITHGPAWGSVDTVAGRPWDNLGCELLAERIQRFRPKIHVCGHIHSGYGIETIDNIHYINASVLDERYEYTQKPWNVEWDQETNEIVII</sequence>
<dbReference type="InterPro" id="IPR004843">
    <property type="entry name" value="Calcineurin-like_PHP"/>
</dbReference>
<dbReference type="Pfam" id="PF00149">
    <property type="entry name" value="Metallophos"/>
    <property type="match status" value="1"/>
</dbReference>
<dbReference type="InterPro" id="IPR051693">
    <property type="entry name" value="UPF0046_metallophosphoest"/>
</dbReference>
<accession>A0A7T8ERF1</accession>
<reference evidence="2 3" key="1">
    <citation type="submission" date="2020-12" db="EMBL/GenBank/DDBJ databases">
        <title>Dynamics of Baltic Sea phages driven by environmental changes.</title>
        <authorList>
            <person name="Hoetzinger M."/>
            <person name="Nilsson E."/>
            <person name="Holmfeldt K."/>
        </authorList>
    </citation>
    <scope>NUCLEOTIDE SEQUENCE [LARGE SCALE GENOMIC DNA]</scope>
</reference>
<gene>
    <name evidence="2" type="ORF">immuto26A_39</name>
</gene>
<dbReference type="Gene3D" id="3.60.21.10">
    <property type="match status" value="1"/>
</dbReference>
<dbReference type="PANTHER" id="PTHR12905">
    <property type="entry name" value="METALLOPHOSPHOESTERASE"/>
    <property type="match status" value="1"/>
</dbReference>
<evidence type="ECO:0000313" key="3">
    <source>
        <dbReference type="Proteomes" id="UP000595566"/>
    </source>
</evidence>
<proteinExistence type="predicted"/>
<dbReference type="PANTHER" id="PTHR12905:SF0">
    <property type="entry name" value="CALCINEURIN-LIKE PHOSPHOESTERASE DOMAIN-CONTAINING PROTEIN"/>
    <property type="match status" value="1"/>
</dbReference>